<feature type="domain" description="STAS" evidence="1">
    <location>
        <begin position="1"/>
        <end position="50"/>
    </location>
</feature>
<dbReference type="Pfam" id="PF13466">
    <property type="entry name" value="STAS_2"/>
    <property type="match status" value="1"/>
</dbReference>
<keyword evidence="3" id="KW-1185">Reference proteome</keyword>
<evidence type="ECO:0000313" key="3">
    <source>
        <dbReference type="Proteomes" id="UP000676325"/>
    </source>
</evidence>
<dbReference type="AlphaFoldDB" id="A0A941E847"/>
<dbReference type="Gene3D" id="3.30.750.24">
    <property type="entry name" value="STAS domain"/>
    <property type="match status" value="1"/>
</dbReference>
<evidence type="ECO:0000313" key="2">
    <source>
        <dbReference type="EMBL" id="MBR7825562.1"/>
    </source>
</evidence>
<dbReference type="InterPro" id="IPR036513">
    <property type="entry name" value="STAS_dom_sf"/>
</dbReference>
<dbReference type="Proteomes" id="UP000676325">
    <property type="component" value="Unassembled WGS sequence"/>
</dbReference>
<dbReference type="SUPFAM" id="SSF52091">
    <property type="entry name" value="SpoIIaa-like"/>
    <property type="match status" value="1"/>
</dbReference>
<dbReference type="InterPro" id="IPR002645">
    <property type="entry name" value="STAS_dom"/>
</dbReference>
<dbReference type="CDD" id="cd07043">
    <property type="entry name" value="STAS_anti-anti-sigma_factors"/>
    <property type="match status" value="1"/>
</dbReference>
<name>A0A941E847_9ACTN</name>
<dbReference type="PROSITE" id="PS50801">
    <property type="entry name" value="STAS"/>
    <property type="match status" value="1"/>
</dbReference>
<evidence type="ECO:0000259" key="1">
    <source>
        <dbReference type="PROSITE" id="PS50801"/>
    </source>
</evidence>
<protein>
    <submittedName>
        <fullName evidence="2">STAS domain-containing protein</fullName>
    </submittedName>
</protein>
<reference evidence="2" key="1">
    <citation type="submission" date="2021-04" db="EMBL/GenBank/DDBJ databases">
        <title>Genome based classification of Actinospica acidithermotolerans sp. nov., an actinobacterium isolated from an Indonesian hot spring.</title>
        <authorList>
            <person name="Kusuma A.B."/>
            <person name="Putra K.E."/>
            <person name="Nafisah S."/>
            <person name="Loh J."/>
            <person name="Nouioui I."/>
            <person name="Goodfellow M."/>
        </authorList>
    </citation>
    <scope>NUCLEOTIDE SEQUENCE</scope>
    <source>
        <strain evidence="2">MGRD01-02</strain>
    </source>
</reference>
<accession>A0A941E847</accession>
<proteinExistence type="predicted"/>
<comment type="caution">
    <text evidence="2">The sequence shown here is derived from an EMBL/GenBank/DDBJ whole genome shotgun (WGS) entry which is preliminary data.</text>
</comment>
<organism evidence="2 3">
    <name type="scientific">Actinospica acidithermotolerans</name>
    <dbReference type="NCBI Taxonomy" id="2828514"/>
    <lineage>
        <taxon>Bacteria</taxon>
        <taxon>Bacillati</taxon>
        <taxon>Actinomycetota</taxon>
        <taxon>Actinomycetes</taxon>
        <taxon>Catenulisporales</taxon>
        <taxon>Actinospicaceae</taxon>
        <taxon>Actinospica</taxon>
    </lineage>
</organism>
<sequence length="99" mass="9987">MITATGEIDLSSCARLGGLLSAAVGRGTTVLELSEVGFCDSSGLRLLVEAGQARAREGHGVATGRALPGGRACAGDRRPAAVLRGVRGRRCRAQGVGQA</sequence>
<dbReference type="EMBL" id="JAGSOH010000007">
    <property type="protein sequence ID" value="MBR7825562.1"/>
    <property type="molecule type" value="Genomic_DNA"/>
</dbReference>
<dbReference type="InterPro" id="IPR058548">
    <property type="entry name" value="MlaB-like_STAS"/>
</dbReference>
<gene>
    <name evidence="2" type="ORF">KDK95_04535</name>
</gene>